<gene>
    <name evidence="4" type="ORF">LUZ62_040840</name>
</gene>
<evidence type="ECO:0000313" key="5">
    <source>
        <dbReference type="Proteomes" id="UP001140206"/>
    </source>
</evidence>
<dbReference type="GO" id="GO:0005634">
    <property type="term" value="C:nucleus"/>
    <property type="evidence" value="ECO:0007669"/>
    <property type="project" value="TreeGrafter"/>
</dbReference>
<proteinExistence type="inferred from homology"/>
<feature type="region of interest" description="Disordered" evidence="2">
    <location>
        <begin position="1"/>
        <end position="79"/>
    </location>
</feature>
<dbReference type="Proteomes" id="UP001140206">
    <property type="component" value="Chromosome 2"/>
</dbReference>
<sequence length="375" mass="41987">MSSSGEPIVDPTNPYFNHDDDEDDDDNDDDDTGSDTNDDTAAAVTPLPPPKSSPNPNPNPNPTLDNGTGQAWSAVPGSSDESRRLFQRLWTDEEEIRILRGFLDFTSRRGTTFASHQYDTSPFYEEIKKQFTFDFSKNQLIEKLRRLKKKYRMCALRMQTAGKDFSFKSAHEQNIYDVARHIWRLEMKRERESDDEDGYLNQIPIVGANHGTDRIVGVVEEPRSKKRVRRRSTEAPDIVSLLPVQVAGNETEVPLEVKQENYITVPNDFSADTTKSAAIEETVKSCLSPLFKELISTAINSGMGPGVSSSSGILGSGFGLGLGLGLGFLNPDGSIPVPKDEKWRKQQIMELEVYLQRIELLQDHVKSTLEELKSS</sequence>
<keyword evidence="5" id="KW-1185">Reference proteome</keyword>
<accession>A0AAV8FDB3</accession>
<dbReference type="PANTHER" id="PTHR31662">
    <property type="entry name" value="BNAANNG10740D PROTEIN-RELATED"/>
    <property type="match status" value="1"/>
</dbReference>
<evidence type="ECO:0000313" key="4">
    <source>
        <dbReference type="EMBL" id="KAJ4789594.1"/>
    </source>
</evidence>
<dbReference type="GO" id="GO:0003677">
    <property type="term" value="F:DNA binding"/>
    <property type="evidence" value="ECO:0007669"/>
    <property type="project" value="UniProtKB-KW"/>
</dbReference>
<evidence type="ECO:0000259" key="3">
    <source>
        <dbReference type="Pfam" id="PF04504"/>
    </source>
</evidence>
<evidence type="ECO:0000256" key="1">
    <source>
        <dbReference type="ARBA" id="ARBA00010820"/>
    </source>
</evidence>
<protein>
    <submittedName>
        <fullName evidence="4">DNA-binding storekeeper protein-related transcriptional regulator</fullName>
    </submittedName>
</protein>
<name>A0AAV8FDB3_9POAL</name>
<evidence type="ECO:0000256" key="2">
    <source>
        <dbReference type="SAM" id="MobiDB-lite"/>
    </source>
</evidence>
<dbReference type="PANTHER" id="PTHR31662:SF1">
    <property type="entry name" value="OS01G0249900 PROTEIN"/>
    <property type="match status" value="1"/>
</dbReference>
<feature type="compositionally biased region" description="Pro residues" evidence="2">
    <location>
        <begin position="46"/>
        <end position="61"/>
    </location>
</feature>
<reference evidence="4" key="1">
    <citation type="submission" date="2022-08" db="EMBL/GenBank/DDBJ databases">
        <authorList>
            <person name="Marques A."/>
        </authorList>
    </citation>
    <scope>NUCLEOTIDE SEQUENCE</scope>
    <source>
        <strain evidence="4">RhyPub2mFocal</strain>
        <tissue evidence="4">Leaves</tissue>
    </source>
</reference>
<feature type="compositionally biased region" description="Acidic residues" evidence="2">
    <location>
        <begin position="19"/>
        <end position="38"/>
    </location>
</feature>
<dbReference type="Pfam" id="PF04504">
    <property type="entry name" value="GeBP-like_DBD"/>
    <property type="match status" value="1"/>
</dbReference>
<dbReference type="InterPro" id="IPR007592">
    <property type="entry name" value="GEBP"/>
</dbReference>
<organism evidence="4 5">
    <name type="scientific">Rhynchospora pubera</name>
    <dbReference type="NCBI Taxonomy" id="906938"/>
    <lineage>
        <taxon>Eukaryota</taxon>
        <taxon>Viridiplantae</taxon>
        <taxon>Streptophyta</taxon>
        <taxon>Embryophyta</taxon>
        <taxon>Tracheophyta</taxon>
        <taxon>Spermatophyta</taxon>
        <taxon>Magnoliopsida</taxon>
        <taxon>Liliopsida</taxon>
        <taxon>Poales</taxon>
        <taxon>Cyperaceae</taxon>
        <taxon>Cyperoideae</taxon>
        <taxon>Rhynchosporeae</taxon>
        <taxon>Rhynchospora</taxon>
    </lineage>
</organism>
<keyword evidence="4" id="KW-0238">DNA-binding</keyword>
<dbReference type="EMBL" id="JAMFTS010000002">
    <property type="protein sequence ID" value="KAJ4789594.1"/>
    <property type="molecule type" value="Genomic_DNA"/>
</dbReference>
<dbReference type="GO" id="GO:0006355">
    <property type="term" value="P:regulation of DNA-templated transcription"/>
    <property type="evidence" value="ECO:0007669"/>
    <property type="project" value="InterPro"/>
</dbReference>
<comment type="similarity">
    <text evidence="1">Belongs to the GeBP family.</text>
</comment>
<dbReference type="AlphaFoldDB" id="A0AAV8FDB3"/>
<feature type="domain" description="Glabrous enhancer-binding protein-like DBD" evidence="3">
    <location>
        <begin position="86"/>
        <end position="183"/>
    </location>
</feature>
<comment type="caution">
    <text evidence="4">The sequence shown here is derived from an EMBL/GenBank/DDBJ whole genome shotgun (WGS) entry which is preliminary data.</text>
</comment>
<dbReference type="InterPro" id="IPR053932">
    <property type="entry name" value="GeBP-like_DBD"/>
</dbReference>